<dbReference type="InterPro" id="IPR008979">
    <property type="entry name" value="Galactose-bd-like_sf"/>
</dbReference>
<evidence type="ECO:0000256" key="3">
    <source>
        <dbReference type="ARBA" id="ARBA00004613"/>
    </source>
</evidence>
<comment type="catalytic activity">
    <reaction evidence="1">
        <text>Hydrolysis of terminal, non-reducing beta-D-mannose residues in beta-D-mannosides.</text>
        <dbReference type="EC" id="3.2.1.25"/>
    </reaction>
</comment>
<dbReference type="EC" id="3.2.1.25" evidence="6"/>
<comment type="subcellular location">
    <subcellularLocation>
        <location evidence="2">Lysosome</location>
    </subcellularLocation>
    <subcellularLocation>
        <location evidence="3">Secreted</location>
    </subcellularLocation>
</comment>
<keyword evidence="7" id="KW-0964">Secreted</keyword>
<dbReference type="InterPro" id="IPR041625">
    <property type="entry name" value="Beta-mannosidase_Ig"/>
</dbReference>
<evidence type="ECO:0000256" key="2">
    <source>
        <dbReference type="ARBA" id="ARBA00004371"/>
    </source>
</evidence>
<dbReference type="Gene3D" id="2.60.40.10">
    <property type="entry name" value="Immunoglobulins"/>
    <property type="match status" value="2"/>
</dbReference>
<evidence type="ECO:0000259" key="17">
    <source>
        <dbReference type="Pfam" id="PF17753"/>
    </source>
</evidence>
<keyword evidence="9" id="KW-0378">Hydrolase</keyword>
<dbReference type="InterPro" id="IPR013783">
    <property type="entry name" value="Ig-like_fold"/>
</dbReference>
<dbReference type="InterPro" id="IPR017853">
    <property type="entry name" value="GH"/>
</dbReference>
<evidence type="ECO:0000313" key="21">
    <source>
        <dbReference type="Proteomes" id="UP000287171"/>
    </source>
</evidence>
<evidence type="ECO:0000313" key="20">
    <source>
        <dbReference type="EMBL" id="GCE26059.1"/>
    </source>
</evidence>
<dbReference type="PANTHER" id="PTHR43730:SF1">
    <property type="entry name" value="BETA-MANNOSIDASE"/>
    <property type="match status" value="1"/>
</dbReference>
<dbReference type="Gene3D" id="3.20.20.80">
    <property type="entry name" value="Glycosidases"/>
    <property type="match status" value="1"/>
</dbReference>
<dbReference type="SUPFAM" id="SSF51445">
    <property type="entry name" value="(Trans)glycosidases"/>
    <property type="match status" value="1"/>
</dbReference>
<evidence type="ECO:0000256" key="14">
    <source>
        <dbReference type="ARBA" id="ARBA00041069"/>
    </source>
</evidence>
<evidence type="ECO:0000256" key="11">
    <source>
        <dbReference type="ARBA" id="ARBA00023228"/>
    </source>
</evidence>
<name>A0A402B3X9_9CHLR</name>
<comment type="similarity">
    <text evidence="13">Belongs to the glycosyl hydrolase 2 family. Beta-mannosidase B subfamily.</text>
</comment>
<dbReference type="InterPro" id="IPR036156">
    <property type="entry name" value="Beta-gal/glucu_dom_sf"/>
</dbReference>
<comment type="pathway">
    <text evidence="4">Glycan metabolism; N-glycan degradation.</text>
</comment>
<evidence type="ECO:0000256" key="10">
    <source>
        <dbReference type="ARBA" id="ARBA00023180"/>
    </source>
</evidence>
<dbReference type="Pfam" id="PF17753">
    <property type="entry name" value="Ig_mannosidase"/>
    <property type="match status" value="1"/>
</dbReference>
<dbReference type="OrthoDB" id="9801077at2"/>
<dbReference type="GO" id="GO:0005576">
    <property type="term" value="C:extracellular region"/>
    <property type="evidence" value="ECO:0007669"/>
    <property type="project" value="UniProtKB-SubCell"/>
</dbReference>
<feature type="domain" description="Glycoside hydrolase family 2 immunoglobulin-like beta-sandwich" evidence="16">
    <location>
        <begin position="197"/>
        <end position="306"/>
    </location>
</feature>
<dbReference type="GO" id="GO:0005764">
    <property type="term" value="C:lysosome"/>
    <property type="evidence" value="ECO:0007669"/>
    <property type="project" value="UniProtKB-SubCell"/>
</dbReference>
<dbReference type="PANTHER" id="PTHR43730">
    <property type="entry name" value="BETA-MANNOSIDASE"/>
    <property type="match status" value="1"/>
</dbReference>
<dbReference type="RefSeq" id="WP_126626568.1">
    <property type="nucleotide sequence ID" value="NZ_BIFT01000001.1"/>
</dbReference>
<dbReference type="GO" id="GO:0005975">
    <property type="term" value="P:carbohydrate metabolic process"/>
    <property type="evidence" value="ECO:0007669"/>
    <property type="project" value="InterPro"/>
</dbReference>
<dbReference type="Proteomes" id="UP000287171">
    <property type="component" value="Unassembled WGS sequence"/>
</dbReference>
<evidence type="ECO:0000259" key="18">
    <source>
        <dbReference type="Pfam" id="PF17786"/>
    </source>
</evidence>
<organism evidence="20 21">
    <name type="scientific">Dictyobacter alpinus</name>
    <dbReference type="NCBI Taxonomy" id="2014873"/>
    <lineage>
        <taxon>Bacteria</taxon>
        <taxon>Bacillati</taxon>
        <taxon>Chloroflexota</taxon>
        <taxon>Ktedonobacteria</taxon>
        <taxon>Ktedonobacterales</taxon>
        <taxon>Dictyobacteraceae</taxon>
        <taxon>Dictyobacter</taxon>
    </lineage>
</organism>
<evidence type="ECO:0000256" key="1">
    <source>
        <dbReference type="ARBA" id="ARBA00000829"/>
    </source>
</evidence>
<feature type="domain" description="Beta-mannosidase Ig-fold" evidence="17">
    <location>
        <begin position="755"/>
        <end position="810"/>
    </location>
</feature>
<accession>A0A402B3X9</accession>
<dbReference type="Pfam" id="PF22666">
    <property type="entry name" value="Glyco_hydro_2_N2"/>
    <property type="match status" value="1"/>
</dbReference>
<dbReference type="SUPFAM" id="SSF49303">
    <property type="entry name" value="beta-Galactosidase/glucuronidase domain"/>
    <property type="match status" value="2"/>
</dbReference>
<feature type="domain" description="Beta-mannosidase-like galactose-binding" evidence="19">
    <location>
        <begin position="10"/>
        <end position="188"/>
    </location>
</feature>
<dbReference type="InterPro" id="IPR006102">
    <property type="entry name" value="Ig-like_GH2"/>
</dbReference>
<dbReference type="GO" id="GO:0006516">
    <property type="term" value="P:glycoprotein catabolic process"/>
    <property type="evidence" value="ECO:0007669"/>
    <property type="project" value="TreeGrafter"/>
</dbReference>
<dbReference type="InterPro" id="IPR050887">
    <property type="entry name" value="Beta-mannosidase_GH2"/>
</dbReference>
<dbReference type="FunFam" id="2.60.120.260:FF:000060">
    <property type="entry name" value="Probable beta-mannosidase"/>
    <property type="match status" value="1"/>
</dbReference>
<dbReference type="GO" id="GO:0004567">
    <property type="term" value="F:beta-mannosidase activity"/>
    <property type="evidence" value="ECO:0007669"/>
    <property type="project" value="UniProtKB-EC"/>
</dbReference>
<sequence length="824" mass="93654">MKYHDLHTSWQLKQRNPEIQLADDFVSTEHWLPATVPGVVHLDLLAADQIPEPFYGLNEAELQWIGERDWLYRNTFEVTNEDLAGADVVLCFDGLDTYASVWLNGVHILTSDNMFVPQRIPVKSHLRVGQNELYIAFESALLRGKQLEAEYKKLPLWNGDSSRLYVRKAQYHYGWDWGPVFMTAGLWRGVRLESYDARIADVHCPYEVAEDLQRVRLPVEIQLEASTQAAAQEVHIALYAPSGELAAETTVRVEGQQAVHAQLALTQPQLWWPNGYGEQPLYRLVTTLRRAEGEQVDQHELRLGLRRLQLQQQPLQDAPGSSFYFEINNTPIFCGGANWIPADSFLTRITRERYRQWLQLAVDGNMTMLRVWGGGIYEDPAFYEYCDELGLLVWQDFLFGCGIYPAHASFQQSVRAEAEAAVRQLRHHASIVLWCANNEDYAIAESQKLSNPEIHDHFEETAFPARAIYEQLLPEVCQRLDGTRPYWRGSPYGGKASDDTTVGDVHIWRVWHGGSPYQDYPKLAGRFVSEFGMQSFPALETIQSFAPDSELYPQSRTLDYHNKAEGGPGLMAPYLVDNVRVPADLPGQIYATQFVQSEALSYAIRGWRRLWQGPGREYTSGALVWQLNDCYPVMSWAMVDYYLRVKPAYYSVARELAPFAVGLARQNSEQAGVWAVNGTTEQVTLELELRTVNLQGELLSEQSKSVVLPANRSTELDLIQHPQNDEVVLQARLLKDGVVLSRATLWNEPYKYLTLSDPELSIERIDATTVSISATRPVKGVWLDAGPNLKWSDNMLDIIPGDTQTIVIQGTPEHDLQIRWLDKP</sequence>
<keyword evidence="21" id="KW-1185">Reference proteome</keyword>
<evidence type="ECO:0000256" key="5">
    <source>
        <dbReference type="ARBA" id="ARBA00011738"/>
    </source>
</evidence>
<keyword evidence="11" id="KW-0458">Lysosome</keyword>
<keyword evidence="12" id="KW-0326">Glycosidase</keyword>
<dbReference type="FunFam" id="3.20.20.80:FF:000050">
    <property type="entry name" value="Beta-mannosidase B"/>
    <property type="match status" value="1"/>
</dbReference>
<evidence type="ECO:0000256" key="13">
    <source>
        <dbReference type="ARBA" id="ARBA00038429"/>
    </source>
</evidence>
<evidence type="ECO:0000256" key="9">
    <source>
        <dbReference type="ARBA" id="ARBA00022801"/>
    </source>
</evidence>
<dbReference type="AlphaFoldDB" id="A0A402B3X9"/>
<reference evidence="21" key="1">
    <citation type="submission" date="2018-12" db="EMBL/GenBank/DDBJ databases">
        <title>Tengunoibacter tsumagoiensis gen. nov., sp. nov., Dictyobacter kobayashii sp. nov., D. alpinus sp. nov., and D. joshuensis sp. nov. and description of Dictyobacteraceae fam. nov. within the order Ktedonobacterales isolated from Tengu-no-mugimeshi.</title>
        <authorList>
            <person name="Wang C.M."/>
            <person name="Zheng Y."/>
            <person name="Sakai Y."/>
            <person name="Toyoda A."/>
            <person name="Minakuchi Y."/>
            <person name="Abe K."/>
            <person name="Yokota A."/>
            <person name="Yabe S."/>
        </authorList>
    </citation>
    <scope>NUCLEOTIDE SEQUENCE [LARGE SCALE GENOMIC DNA]</scope>
    <source>
        <strain evidence="21">Uno16</strain>
    </source>
</reference>
<evidence type="ECO:0000256" key="4">
    <source>
        <dbReference type="ARBA" id="ARBA00004740"/>
    </source>
</evidence>
<evidence type="ECO:0000256" key="12">
    <source>
        <dbReference type="ARBA" id="ARBA00023295"/>
    </source>
</evidence>
<protein>
    <recommendedName>
        <fullName evidence="14">Beta-mannosidase B</fullName>
        <ecNumber evidence="6">3.2.1.25</ecNumber>
    </recommendedName>
    <alternativeName>
        <fullName evidence="15">Mannanase B</fullName>
    </alternativeName>
</protein>
<dbReference type="SUPFAM" id="SSF49785">
    <property type="entry name" value="Galactose-binding domain-like"/>
    <property type="match status" value="1"/>
</dbReference>
<comment type="caution">
    <text evidence="20">The sequence shown here is derived from an EMBL/GenBank/DDBJ whole genome shotgun (WGS) entry which is preliminary data.</text>
</comment>
<dbReference type="Pfam" id="PF17786">
    <property type="entry name" value="Mannosidase_ig"/>
    <property type="match status" value="1"/>
</dbReference>
<dbReference type="InterPro" id="IPR041447">
    <property type="entry name" value="Mannosidase_ig"/>
</dbReference>
<keyword evidence="10" id="KW-0325">Glycoprotein</keyword>
<feature type="domain" description="Mannosidase Ig/CBM-like" evidence="18">
    <location>
        <begin position="671"/>
        <end position="752"/>
    </location>
</feature>
<keyword evidence="8" id="KW-0732">Signal</keyword>
<evidence type="ECO:0000259" key="16">
    <source>
        <dbReference type="Pfam" id="PF00703"/>
    </source>
</evidence>
<evidence type="ECO:0000259" key="19">
    <source>
        <dbReference type="Pfam" id="PF22666"/>
    </source>
</evidence>
<dbReference type="InterPro" id="IPR054593">
    <property type="entry name" value="Beta-mannosidase-like_N2"/>
</dbReference>
<evidence type="ECO:0000256" key="6">
    <source>
        <dbReference type="ARBA" id="ARBA00012754"/>
    </source>
</evidence>
<proteinExistence type="inferred from homology"/>
<dbReference type="Gene3D" id="2.60.120.260">
    <property type="entry name" value="Galactose-binding domain-like"/>
    <property type="match status" value="1"/>
</dbReference>
<dbReference type="Pfam" id="PF00703">
    <property type="entry name" value="Glyco_hydro_2"/>
    <property type="match status" value="1"/>
</dbReference>
<evidence type="ECO:0000256" key="7">
    <source>
        <dbReference type="ARBA" id="ARBA00022525"/>
    </source>
</evidence>
<comment type="subunit">
    <text evidence="5">Homodimer.</text>
</comment>
<dbReference type="EMBL" id="BIFT01000001">
    <property type="protein sequence ID" value="GCE26059.1"/>
    <property type="molecule type" value="Genomic_DNA"/>
</dbReference>
<gene>
    <name evidence="20" type="ORF">KDA_15430</name>
</gene>
<evidence type="ECO:0000256" key="15">
    <source>
        <dbReference type="ARBA" id="ARBA00041614"/>
    </source>
</evidence>
<evidence type="ECO:0000256" key="8">
    <source>
        <dbReference type="ARBA" id="ARBA00022729"/>
    </source>
</evidence>